<evidence type="ECO:0000256" key="4">
    <source>
        <dbReference type="ARBA" id="ARBA00022723"/>
    </source>
</evidence>
<evidence type="ECO:0000313" key="12">
    <source>
        <dbReference type="Proteomes" id="UP001271007"/>
    </source>
</evidence>
<dbReference type="GO" id="GO:0020037">
    <property type="term" value="F:heme binding"/>
    <property type="evidence" value="ECO:0007669"/>
    <property type="project" value="InterPro"/>
</dbReference>
<evidence type="ECO:0000256" key="3">
    <source>
        <dbReference type="ARBA" id="ARBA00022617"/>
    </source>
</evidence>
<comment type="cofactor">
    <cofactor evidence="1 8">
        <name>heme</name>
        <dbReference type="ChEBI" id="CHEBI:30413"/>
    </cofactor>
</comment>
<dbReference type="InterPro" id="IPR050121">
    <property type="entry name" value="Cytochrome_P450_monoxygenase"/>
</dbReference>
<evidence type="ECO:0000256" key="2">
    <source>
        <dbReference type="ARBA" id="ARBA00010617"/>
    </source>
</evidence>
<dbReference type="Pfam" id="PF00067">
    <property type="entry name" value="p450"/>
    <property type="match status" value="1"/>
</dbReference>
<evidence type="ECO:0000256" key="10">
    <source>
        <dbReference type="SAM" id="Phobius"/>
    </source>
</evidence>
<protein>
    <recommendedName>
        <fullName evidence="13">Cytochrome P450</fullName>
    </recommendedName>
</protein>
<proteinExistence type="inferred from homology"/>
<dbReference type="InterPro" id="IPR036396">
    <property type="entry name" value="Cyt_P450_sf"/>
</dbReference>
<keyword evidence="7 9" id="KW-0503">Monooxygenase</keyword>
<gene>
    <name evidence="11" type="ORF">LTR09_012816</name>
</gene>
<evidence type="ECO:0000256" key="8">
    <source>
        <dbReference type="PIRSR" id="PIRSR602401-1"/>
    </source>
</evidence>
<dbReference type="InterPro" id="IPR002401">
    <property type="entry name" value="Cyt_P450_E_grp-I"/>
</dbReference>
<keyword evidence="10" id="KW-0812">Transmembrane</keyword>
<dbReference type="EMBL" id="JAWDJX010000183">
    <property type="protein sequence ID" value="KAK3045623.1"/>
    <property type="molecule type" value="Genomic_DNA"/>
</dbReference>
<feature type="binding site" description="axial binding residue" evidence="8">
    <location>
        <position position="455"/>
    </location>
    <ligand>
        <name>heme</name>
        <dbReference type="ChEBI" id="CHEBI:30413"/>
    </ligand>
    <ligandPart>
        <name>Fe</name>
        <dbReference type="ChEBI" id="CHEBI:18248"/>
    </ligandPart>
</feature>
<reference evidence="11" key="1">
    <citation type="submission" date="2023-04" db="EMBL/GenBank/DDBJ databases">
        <title>Black Yeasts Isolated from many extreme environments.</title>
        <authorList>
            <person name="Coleine C."/>
            <person name="Stajich J.E."/>
            <person name="Selbmann L."/>
        </authorList>
    </citation>
    <scope>NUCLEOTIDE SEQUENCE</scope>
    <source>
        <strain evidence="11">CCFEE 5312</strain>
    </source>
</reference>
<dbReference type="GO" id="GO:0004497">
    <property type="term" value="F:monooxygenase activity"/>
    <property type="evidence" value="ECO:0007669"/>
    <property type="project" value="UniProtKB-KW"/>
</dbReference>
<keyword evidence="5 9" id="KW-0560">Oxidoreductase</keyword>
<dbReference type="PANTHER" id="PTHR24305:SF230">
    <property type="entry name" value="P450, PUTATIVE (EUROFUNG)-RELATED"/>
    <property type="match status" value="1"/>
</dbReference>
<evidence type="ECO:0000256" key="5">
    <source>
        <dbReference type="ARBA" id="ARBA00023002"/>
    </source>
</evidence>
<dbReference type="AlphaFoldDB" id="A0AAJ0G6I3"/>
<name>A0AAJ0G6I3_9PEZI</name>
<keyword evidence="4 8" id="KW-0479">Metal-binding</keyword>
<evidence type="ECO:0000256" key="7">
    <source>
        <dbReference type="ARBA" id="ARBA00023033"/>
    </source>
</evidence>
<keyword evidence="10" id="KW-0472">Membrane</keyword>
<dbReference type="SUPFAM" id="SSF48264">
    <property type="entry name" value="Cytochrome P450"/>
    <property type="match status" value="1"/>
</dbReference>
<dbReference type="InterPro" id="IPR017972">
    <property type="entry name" value="Cyt_P450_CS"/>
</dbReference>
<dbReference type="Proteomes" id="UP001271007">
    <property type="component" value="Unassembled WGS sequence"/>
</dbReference>
<dbReference type="PROSITE" id="PS00086">
    <property type="entry name" value="CYTOCHROME_P450"/>
    <property type="match status" value="1"/>
</dbReference>
<keyword evidence="12" id="KW-1185">Reference proteome</keyword>
<keyword evidence="10" id="KW-1133">Transmembrane helix</keyword>
<keyword evidence="3 8" id="KW-0349">Heme</keyword>
<comment type="similarity">
    <text evidence="2 9">Belongs to the cytochrome P450 family.</text>
</comment>
<keyword evidence="6 8" id="KW-0408">Iron</keyword>
<dbReference type="CDD" id="cd11058">
    <property type="entry name" value="CYP60B-like"/>
    <property type="match status" value="1"/>
</dbReference>
<dbReference type="PRINTS" id="PR00463">
    <property type="entry name" value="EP450I"/>
</dbReference>
<sequence>MSFPEFQHIYHLHFIISPGLALVVGIAAGLFVLYTLTLAIYSIYFSPLRKIPGPKLWIAFPILRHLAEFSGNMDRQIRAFHETYGEVVRLADDEVSFTTAKAWSDIHGHGHRQLPKVLQFEKDDSQILQSNDFDHARYRKALSPAFSEKALRDQEPLMKVHIDLLIEKLKDVAASESRADMVQWYNLTTFDLIGDLAFGEPFRGLIDQKIHHWIANIFLLVKLGPVVRAARTYPLLTELFGLFLPRDLRQSRETQNEFSRSIVTNRIHNEAQHGRGDFMDSMLKHKDDKDALTFKELVANATVLIIAGSETTATLLSGVTYWLLKTPLALKKVTEEVRSQFQSEQEIDFIHASSRLPYMLACLDEGLRRYPPVPTGIRRITLPDGPSIIAGVELPPNTKVAVHQSAAYWTDRNFYNAKSFHPERWLAPAKEDPASPFYNDNRSVLQPFHLGPRNCIGKNLAYNEMRLILARILWNFDIELCAESEGWAERQKSRTLWEKPPLWCRLKARKVE</sequence>
<dbReference type="Gene3D" id="1.10.630.10">
    <property type="entry name" value="Cytochrome P450"/>
    <property type="match status" value="1"/>
</dbReference>
<evidence type="ECO:0000256" key="6">
    <source>
        <dbReference type="ARBA" id="ARBA00023004"/>
    </source>
</evidence>
<dbReference type="GO" id="GO:0005506">
    <property type="term" value="F:iron ion binding"/>
    <property type="evidence" value="ECO:0007669"/>
    <property type="project" value="InterPro"/>
</dbReference>
<feature type="transmembrane region" description="Helical" evidence="10">
    <location>
        <begin position="20"/>
        <end position="45"/>
    </location>
</feature>
<dbReference type="PRINTS" id="PR00385">
    <property type="entry name" value="P450"/>
</dbReference>
<evidence type="ECO:0000256" key="9">
    <source>
        <dbReference type="RuleBase" id="RU000461"/>
    </source>
</evidence>
<evidence type="ECO:0000256" key="1">
    <source>
        <dbReference type="ARBA" id="ARBA00001971"/>
    </source>
</evidence>
<dbReference type="GO" id="GO:0016705">
    <property type="term" value="F:oxidoreductase activity, acting on paired donors, with incorporation or reduction of molecular oxygen"/>
    <property type="evidence" value="ECO:0007669"/>
    <property type="project" value="InterPro"/>
</dbReference>
<dbReference type="InterPro" id="IPR001128">
    <property type="entry name" value="Cyt_P450"/>
</dbReference>
<organism evidence="11 12">
    <name type="scientific">Extremus antarcticus</name>
    <dbReference type="NCBI Taxonomy" id="702011"/>
    <lineage>
        <taxon>Eukaryota</taxon>
        <taxon>Fungi</taxon>
        <taxon>Dikarya</taxon>
        <taxon>Ascomycota</taxon>
        <taxon>Pezizomycotina</taxon>
        <taxon>Dothideomycetes</taxon>
        <taxon>Dothideomycetidae</taxon>
        <taxon>Mycosphaerellales</taxon>
        <taxon>Extremaceae</taxon>
        <taxon>Extremus</taxon>
    </lineage>
</organism>
<accession>A0AAJ0G6I3</accession>
<evidence type="ECO:0000313" key="11">
    <source>
        <dbReference type="EMBL" id="KAK3045623.1"/>
    </source>
</evidence>
<dbReference type="PANTHER" id="PTHR24305">
    <property type="entry name" value="CYTOCHROME P450"/>
    <property type="match status" value="1"/>
</dbReference>
<evidence type="ECO:0008006" key="13">
    <source>
        <dbReference type="Google" id="ProtNLM"/>
    </source>
</evidence>
<comment type="caution">
    <text evidence="11">The sequence shown here is derived from an EMBL/GenBank/DDBJ whole genome shotgun (WGS) entry which is preliminary data.</text>
</comment>